<dbReference type="InterPro" id="IPR013904">
    <property type="entry name" value="RXT2_N"/>
</dbReference>
<organism evidence="2 3">
    <name type="scientific">Taphrina deformans (strain PYCC 5710 / ATCC 11124 / CBS 356.35 / IMI 108563 / JCM 9778 / NBRC 8474)</name>
    <name type="common">Peach leaf curl fungus</name>
    <name type="synonym">Lalaria deformans</name>
    <dbReference type="NCBI Taxonomy" id="1097556"/>
    <lineage>
        <taxon>Eukaryota</taxon>
        <taxon>Fungi</taxon>
        <taxon>Dikarya</taxon>
        <taxon>Ascomycota</taxon>
        <taxon>Taphrinomycotina</taxon>
        <taxon>Taphrinomycetes</taxon>
        <taxon>Taphrinales</taxon>
        <taxon>Taphrinaceae</taxon>
        <taxon>Taphrina</taxon>
    </lineage>
</organism>
<reference evidence="2 3" key="1">
    <citation type="journal article" date="2013" name="MBio">
        <title>Genome sequencing of the plant pathogen Taphrina deformans, the causal agent of peach leaf curl.</title>
        <authorList>
            <person name="Cisse O.H."/>
            <person name="Almeida J.M.G.C.F."/>
            <person name="Fonseca A."/>
            <person name="Kumar A.A."/>
            <person name="Salojaervi J."/>
            <person name="Overmyer K."/>
            <person name="Hauser P.M."/>
            <person name="Pagni M."/>
        </authorList>
    </citation>
    <scope>NUCLEOTIDE SEQUENCE [LARGE SCALE GENOMIC DNA]</scope>
    <source>
        <strain evidence="3">PYCC 5710 / ATCC 11124 / CBS 356.35 / IMI 108563 / JCM 9778 / NBRC 8474</strain>
    </source>
</reference>
<dbReference type="STRING" id="1097556.R4XB26"/>
<protein>
    <submittedName>
        <fullName evidence="2">Transcriptional regulatory protein rxt2</fullName>
    </submittedName>
</protein>
<dbReference type="GO" id="GO:0033698">
    <property type="term" value="C:Rpd3L complex"/>
    <property type="evidence" value="ECO:0007669"/>
    <property type="project" value="TreeGrafter"/>
</dbReference>
<dbReference type="OrthoDB" id="2405722at2759"/>
<evidence type="ECO:0000259" key="1">
    <source>
        <dbReference type="Pfam" id="PF08595"/>
    </source>
</evidence>
<comment type="caution">
    <text evidence="2">The sequence shown here is derived from an EMBL/GenBank/DDBJ whole genome shotgun (WGS) entry which is preliminary data.</text>
</comment>
<dbReference type="PANTHER" id="PTHR28232:SF1">
    <property type="entry name" value="TRANSCRIPTIONAL REGULATORY PROTEIN RXT2"/>
    <property type="match status" value="1"/>
</dbReference>
<dbReference type="AlphaFoldDB" id="R4XB26"/>
<dbReference type="EMBL" id="CAHR02000120">
    <property type="protein sequence ID" value="CCG83074.1"/>
    <property type="molecule type" value="Genomic_DNA"/>
</dbReference>
<accession>R4XB26</accession>
<dbReference type="eggNOG" id="ENOG502S5XA">
    <property type="taxonomic scope" value="Eukaryota"/>
</dbReference>
<evidence type="ECO:0000313" key="2">
    <source>
        <dbReference type="EMBL" id="CCG83074.1"/>
    </source>
</evidence>
<dbReference type="Proteomes" id="UP000013776">
    <property type="component" value="Unassembled WGS sequence"/>
</dbReference>
<dbReference type="Pfam" id="PF08595">
    <property type="entry name" value="RXT2_N"/>
    <property type="match status" value="1"/>
</dbReference>
<gene>
    <name evidence="2" type="ORF">TAPDE_003199</name>
</gene>
<dbReference type="InterPro" id="IPR039602">
    <property type="entry name" value="Rxt2"/>
</dbReference>
<sequence>MLEALAARLKEVVDRDDDASDSDTSIGEAQTNRFNKLKRKSRFVSKGRLNVGGGIQTDTTQTFYGSKKRATITSRRYHNASSDDEDAYHDIAIEEILAPINDPAEVVAHPAHRITFRRQTLPLLASHALQTISTEHEHRVQLSRLLTAFLGDDPSLIMQTYEKEIAGTSLQIPLGLAANVVEDGAVPVKAMTRKGAAAEENSALAEEFVTPTYDRNLGIPPDEAEEARRLLQAALDRSEEYLRCMQRVRSGLVKADRYRKRTWRWAKDSLQANDKNDN</sequence>
<dbReference type="PANTHER" id="PTHR28232">
    <property type="entry name" value="TRANSCRIPTIONAL REGULATORY PROTEIN RXT2"/>
    <property type="match status" value="1"/>
</dbReference>
<evidence type="ECO:0000313" key="3">
    <source>
        <dbReference type="Proteomes" id="UP000013776"/>
    </source>
</evidence>
<name>R4XB26_TAPDE</name>
<dbReference type="VEuPathDB" id="FungiDB:TAPDE_003199"/>
<feature type="domain" description="Transcriptional regulatory protein RXT2 N-terminal" evidence="1">
    <location>
        <begin position="31"/>
        <end position="152"/>
    </location>
</feature>
<proteinExistence type="predicted"/>
<keyword evidence="3" id="KW-1185">Reference proteome</keyword>
<dbReference type="GO" id="GO:0005829">
    <property type="term" value="C:cytosol"/>
    <property type="evidence" value="ECO:0007669"/>
    <property type="project" value="TreeGrafter"/>
</dbReference>